<keyword evidence="3" id="KW-0813">Transport</keyword>
<dbReference type="Proteomes" id="UP000077154">
    <property type="component" value="Unassembled WGS sequence"/>
</dbReference>
<dbReference type="InterPro" id="IPR003663">
    <property type="entry name" value="Sugar/inositol_transpt"/>
</dbReference>
<accession>A0A177ADK3</accession>
<sequence length="507" mass="53658">MASSGLSGMRKCVRNLTPYLVFMMSIITLGPLLFGFHLAELNAPEDYITCKKGRTTGMPKGATLIPCIPMDKAQFAFVSSIFTIGGLFGALLAGPVSTSFGRLPAMRISAIFYVLGSAITMWSASISAFATGRFLLGIGAGASVVVVPIYISEVAPPTDRGIFGFLTQIATNMGILITQILGYYLSYSILWRFILAAGGLIGLVLLFGLFLVPESPAWTAANRSPGRALATLKRLRGPHADVSEEIQTWDCTFSPSDPQLSESTTVLLEPESQSRRSSISTSSKPPPRAHVGIIAVALSPIYRPAIIAVVGVMCVQQFTGINSVMMYSVSVLTDLFPTSATLLTILISIVNLIATTASAPLPDILGRKSPLLISITGLGFSSAALGASILFSLPALSAASILLFVAFFATGLGPIPFMMASELVSTEAKGAAQSWALATNWIGTYLVAQFFPILNDGVNEALGGAGWLYFGFAAVAAVGVLFVSRFVPETKGKRDADEVWGRVRRVD</sequence>
<feature type="transmembrane region" description="Helical" evidence="8">
    <location>
        <begin position="371"/>
        <end position="393"/>
    </location>
</feature>
<dbReference type="InterPro" id="IPR005828">
    <property type="entry name" value="MFS_sugar_transport-like"/>
</dbReference>
<dbReference type="PANTHER" id="PTHR23503">
    <property type="entry name" value="SOLUTE CARRIER FAMILY 2"/>
    <property type="match status" value="1"/>
</dbReference>
<dbReference type="PROSITE" id="PS50850">
    <property type="entry name" value="MFS"/>
    <property type="match status" value="1"/>
</dbReference>
<feature type="transmembrane region" description="Helical" evidence="8">
    <location>
        <begin position="432"/>
        <end position="454"/>
    </location>
</feature>
<dbReference type="VEuPathDB" id="FungiDB:GMDG_06819"/>
<dbReference type="GO" id="GO:0015149">
    <property type="term" value="F:hexose transmembrane transporter activity"/>
    <property type="evidence" value="ECO:0007669"/>
    <property type="project" value="TreeGrafter"/>
</dbReference>
<keyword evidence="6 8" id="KW-0472">Membrane</keyword>
<dbReference type="eggNOG" id="KOG0569">
    <property type="taxonomic scope" value="Eukaryota"/>
</dbReference>
<feature type="transmembrane region" description="Helical" evidence="8">
    <location>
        <begin position="20"/>
        <end position="39"/>
    </location>
</feature>
<feature type="transmembrane region" description="Helical" evidence="8">
    <location>
        <begin position="134"/>
        <end position="151"/>
    </location>
</feature>
<keyword evidence="4 8" id="KW-0812">Transmembrane</keyword>
<evidence type="ECO:0000256" key="8">
    <source>
        <dbReference type="SAM" id="Phobius"/>
    </source>
</evidence>
<evidence type="ECO:0000256" key="5">
    <source>
        <dbReference type="ARBA" id="ARBA00022989"/>
    </source>
</evidence>
<dbReference type="GeneID" id="36286294"/>
<evidence type="ECO:0000313" key="10">
    <source>
        <dbReference type="EMBL" id="OAF60189.1"/>
    </source>
</evidence>
<evidence type="ECO:0000256" key="6">
    <source>
        <dbReference type="ARBA" id="ARBA00023136"/>
    </source>
</evidence>
<dbReference type="RefSeq" id="XP_024325471.1">
    <property type="nucleotide sequence ID" value="XM_024466865.1"/>
</dbReference>
<dbReference type="InterPro" id="IPR020846">
    <property type="entry name" value="MFS_dom"/>
</dbReference>
<evidence type="ECO:0000259" key="9">
    <source>
        <dbReference type="PROSITE" id="PS50850"/>
    </source>
</evidence>
<comment type="subcellular location">
    <subcellularLocation>
        <location evidence="1">Membrane</location>
        <topology evidence="1">Multi-pass membrane protein</topology>
    </subcellularLocation>
</comment>
<organism evidence="10">
    <name type="scientific">Pseudogymnoascus destructans</name>
    <dbReference type="NCBI Taxonomy" id="655981"/>
    <lineage>
        <taxon>Eukaryota</taxon>
        <taxon>Fungi</taxon>
        <taxon>Dikarya</taxon>
        <taxon>Ascomycota</taxon>
        <taxon>Pezizomycotina</taxon>
        <taxon>Leotiomycetes</taxon>
        <taxon>Thelebolales</taxon>
        <taxon>Thelebolaceae</taxon>
        <taxon>Pseudogymnoascus</taxon>
    </lineage>
</organism>
<evidence type="ECO:0000256" key="3">
    <source>
        <dbReference type="ARBA" id="ARBA00022448"/>
    </source>
</evidence>
<feature type="compositionally biased region" description="Polar residues" evidence="7">
    <location>
        <begin position="254"/>
        <end position="266"/>
    </location>
</feature>
<keyword evidence="5 8" id="KW-1133">Transmembrane helix</keyword>
<dbReference type="InterPro" id="IPR036259">
    <property type="entry name" value="MFS_trans_sf"/>
</dbReference>
<feature type="transmembrane region" description="Helical" evidence="8">
    <location>
        <begin position="399"/>
        <end position="420"/>
    </location>
</feature>
<evidence type="ECO:0000256" key="4">
    <source>
        <dbReference type="ARBA" id="ARBA00022692"/>
    </source>
</evidence>
<evidence type="ECO:0000256" key="2">
    <source>
        <dbReference type="ARBA" id="ARBA00010992"/>
    </source>
</evidence>
<dbReference type="PRINTS" id="PR00171">
    <property type="entry name" value="SUGRTRNSPORT"/>
</dbReference>
<evidence type="ECO:0000256" key="1">
    <source>
        <dbReference type="ARBA" id="ARBA00004141"/>
    </source>
</evidence>
<name>A0A177ADK3_9PEZI</name>
<comment type="similarity">
    <text evidence="2">Belongs to the major facilitator superfamily. Sugar transporter (TC 2.A.1.1) family.</text>
</comment>
<feature type="transmembrane region" description="Helical" evidence="8">
    <location>
        <begin position="291"/>
        <end position="318"/>
    </location>
</feature>
<dbReference type="InterPro" id="IPR005829">
    <property type="entry name" value="Sugar_transporter_CS"/>
</dbReference>
<reference evidence="10" key="1">
    <citation type="submission" date="2016-03" db="EMBL/GenBank/DDBJ databases">
        <title>Updated assembly of Pseudogymnoascus destructans, the fungus causing white-nose syndrome of bats.</title>
        <authorList>
            <person name="Palmer J.M."/>
            <person name="Drees K.P."/>
            <person name="Foster J.T."/>
            <person name="Lindner D.L."/>
        </authorList>
    </citation>
    <scope>NUCLEOTIDE SEQUENCE [LARGE SCALE GENOMIC DNA]</scope>
    <source>
        <strain evidence="10">20631-21</strain>
    </source>
</reference>
<dbReference type="Gene3D" id="1.20.1250.20">
    <property type="entry name" value="MFS general substrate transporter like domains"/>
    <property type="match status" value="1"/>
</dbReference>
<dbReference type="PANTHER" id="PTHR23503:SF8">
    <property type="entry name" value="FACILITATED GLUCOSE TRANSPORTER PROTEIN 1"/>
    <property type="match status" value="1"/>
</dbReference>
<feature type="domain" description="Major facilitator superfamily (MFS) profile" evidence="9">
    <location>
        <begin position="23"/>
        <end position="491"/>
    </location>
</feature>
<proteinExistence type="inferred from homology"/>
<gene>
    <name evidence="10" type="ORF">VC83_03217</name>
</gene>
<feature type="transmembrane region" description="Helical" evidence="8">
    <location>
        <begin position="190"/>
        <end position="212"/>
    </location>
</feature>
<feature type="transmembrane region" description="Helical" evidence="8">
    <location>
        <begin position="163"/>
        <end position="184"/>
    </location>
</feature>
<dbReference type="InterPro" id="IPR045263">
    <property type="entry name" value="GLUT"/>
</dbReference>
<dbReference type="AlphaFoldDB" id="A0A177ADK3"/>
<feature type="transmembrane region" description="Helical" evidence="8">
    <location>
        <begin position="75"/>
        <end position="96"/>
    </location>
</feature>
<dbReference type="EMBL" id="KV441392">
    <property type="protein sequence ID" value="OAF60189.1"/>
    <property type="molecule type" value="Genomic_DNA"/>
</dbReference>
<dbReference type="Pfam" id="PF00083">
    <property type="entry name" value="Sugar_tr"/>
    <property type="match status" value="1"/>
</dbReference>
<dbReference type="VEuPathDB" id="FungiDB:GMDG_06820"/>
<protein>
    <recommendedName>
        <fullName evidence="9">Major facilitator superfamily (MFS) profile domain-containing protein</fullName>
    </recommendedName>
</protein>
<dbReference type="SUPFAM" id="SSF103473">
    <property type="entry name" value="MFS general substrate transporter"/>
    <property type="match status" value="1"/>
</dbReference>
<feature type="transmembrane region" description="Helical" evidence="8">
    <location>
        <begin position="466"/>
        <end position="484"/>
    </location>
</feature>
<feature type="region of interest" description="Disordered" evidence="7">
    <location>
        <begin position="254"/>
        <end position="287"/>
    </location>
</feature>
<dbReference type="GO" id="GO:0016020">
    <property type="term" value="C:membrane"/>
    <property type="evidence" value="ECO:0007669"/>
    <property type="project" value="UniProtKB-SubCell"/>
</dbReference>
<feature type="transmembrane region" description="Helical" evidence="8">
    <location>
        <begin position="108"/>
        <end position="128"/>
    </location>
</feature>
<dbReference type="OrthoDB" id="4540492at2759"/>
<evidence type="ECO:0000256" key="7">
    <source>
        <dbReference type="SAM" id="MobiDB-lite"/>
    </source>
</evidence>
<feature type="transmembrane region" description="Helical" evidence="8">
    <location>
        <begin position="338"/>
        <end position="359"/>
    </location>
</feature>
<dbReference type="PROSITE" id="PS00217">
    <property type="entry name" value="SUGAR_TRANSPORT_2"/>
    <property type="match status" value="1"/>
</dbReference>